<feature type="transmembrane region" description="Helical" evidence="11">
    <location>
        <begin position="32"/>
        <end position="51"/>
    </location>
</feature>
<feature type="transmembrane region" description="Helical" evidence="11">
    <location>
        <begin position="71"/>
        <end position="90"/>
    </location>
</feature>
<comment type="subcellular location">
    <subcellularLocation>
        <location evidence="1">Membrane</location>
        <topology evidence="1">Multi-pass membrane protein</topology>
    </subcellularLocation>
</comment>
<evidence type="ECO:0000256" key="4">
    <source>
        <dbReference type="ARBA" id="ARBA00022606"/>
    </source>
</evidence>
<feature type="transmembrane region" description="Helical" evidence="11">
    <location>
        <begin position="97"/>
        <end position="117"/>
    </location>
</feature>
<feature type="transmembrane region" description="Helical" evidence="11">
    <location>
        <begin position="6"/>
        <end position="25"/>
    </location>
</feature>
<dbReference type="SUPFAM" id="SSF81321">
    <property type="entry name" value="Family A G protein-coupled receptor-like"/>
    <property type="match status" value="1"/>
</dbReference>
<evidence type="ECO:0000313" key="12">
    <source>
        <dbReference type="EMBL" id="CAA9424704.1"/>
    </source>
</evidence>
<proteinExistence type="inferred from homology"/>
<dbReference type="InterPro" id="IPR001425">
    <property type="entry name" value="Arc/bac/fun_rhodopsins"/>
</dbReference>
<keyword evidence="5 11" id="KW-0812">Transmembrane</keyword>
<dbReference type="EMBL" id="CADCVB010000090">
    <property type="protein sequence ID" value="CAA9424704.1"/>
    <property type="molecule type" value="Genomic_DNA"/>
</dbReference>
<keyword evidence="6" id="KW-0681">Retinal protein</keyword>
<evidence type="ECO:0000256" key="1">
    <source>
        <dbReference type="ARBA" id="ARBA00004141"/>
    </source>
</evidence>
<evidence type="ECO:0000256" key="2">
    <source>
        <dbReference type="ARBA" id="ARBA00008130"/>
    </source>
</evidence>
<keyword evidence="3" id="KW-0600">Photoreceptor protein</keyword>
<sequence length="240" mass="25877">METFWLILGVLGMGLATAYFVYQGTQVQGAQYFYWITAAITGFAFVSYLAMATGAGSTILDDGRQFYYFRYIDWLITTPLLLLDLALLALARPGRNIQLIAALIGLDVLMILTGLAAGSSTSAFGTTVWFIISTLALIGVLYLLYTRLFAAARAQSSDVAGVFSRLAMLTIVLWSLYPVVFLLGSEGFRAVDQGFEIFLFLILDLLSKVGFGFLLLSDHQAISGEAGSGSGGGARAARVR</sequence>
<dbReference type="Gene3D" id="1.20.1070.10">
    <property type="entry name" value="Rhodopsin 7-helix transmembrane proteins"/>
    <property type="match status" value="1"/>
</dbReference>
<evidence type="ECO:0000256" key="6">
    <source>
        <dbReference type="ARBA" id="ARBA00022925"/>
    </source>
</evidence>
<dbReference type="GO" id="GO:0007602">
    <property type="term" value="P:phototransduction"/>
    <property type="evidence" value="ECO:0007669"/>
    <property type="project" value="UniProtKB-KW"/>
</dbReference>
<name>A0A6J4PT33_9ACTN</name>
<accession>A0A6J4PT33</accession>
<evidence type="ECO:0000256" key="11">
    <source>
        <dbReference type="SAM" id="Phobius"/>
    </source>
</evidence>
<keyword evidence="7 11" id="KW-1133">Transmembrane helix</keyword>
<dbReference type="AlphaFoldDB" id="A0A6J4PT33"/>
<evidence type="ECO:0000256" key="7">
    <source>
        <dbReference type="ARBA" id="ARBA00022989"/>
    </source>
</evidence>
<gene>
    <name evidence="12" type="ORF">AVDCRST_MAG78-1275</name>
</gene>
<comment type="similarity">
    <text evidence="2">Belongs to the archaeal/bacterial/fungal opsin family.</text>
</comment>
<keyword evidence="9 11" id="KW-0472">Membrane</keyword>
<dbReference type="PROSITE" id="PS00950">
    <property type="entry name" value="BACTERIAL_OPSIN_1"/>
    <property type="match status" value="1"/>
</dbReference>
<reference evidence="12" key="1">
    <citation type="submission" date="2020-02" db="EMBL/GenBank/DDBJ databases">
        <authorList>
            <person name="Meier V. D."/>
        </authorList>
    </citation>
    <scope>NUCLEOTIDE SEQUENCE</scope>
    <source>
        <strain evidence="12">AVDCRST_MAG78</strain>
    </source>
</reference>
<evidence type="ECO:0000256" key="5">
    <source>
        <dbReference type="ARBA" id="ARBA00022692"/>
    </source>
</evidence>
<protein>
    <submittedName>
        <fullName evidence="12">Bacteriorhodopsin-like protein</fullName>
    </submittedName>
</protein>
<dbReference type="GO" id="GO:0016020">
    <property type="term" value="C:membrane"/>
    <property type="evidence" value="ECO:0007669"/>
    <property type="project" value="UniProtKB-SubCell"/>
</dbReference>
<dbReference type="SMART" id="SM01021">
    <property type="entry name" value="Bac_rhodopsin"/>
    <property type="match status" value="1"/>
</dbReference>
<evidence type="ECO:0000256" key="9">
    <source>
        <dbReference type="ARBA" id="ARBA00023136"/>
    </source>
</evidence>
<feature type="transmembrane region" description="Helical" evidence="11">
    <location>
        <begin position="166"/>
        <end position="185"/>
    </location>
</feature>
<organism evidence="12">
    <name type="scientific">uncultured Rubrobacteraceae bacterium</name>
    <dbReference type="NCBI Taxonomy" id="349277"/>
    <lineage>
        <taxon>Bacteria</taxon>
        <taxon>Bacillati</taxon>
        <taxon>Actinomycetota</taxon>
        <taxon>Rubrobacteria</taxon>
        <taxon>Rubrobacterales</taxon>
        <taxon>Rubrobacteraceae</taxon>
        <taxon>environmental samples</taxon>
    </lineage>
</organism>
<keyword evidence="10" id="KW-0675">Receptor</keyword>
<dbReference type="PANTHER" id="PTHR28286:SF2">
    <property type="entry name" value="BACTERIORHODOPSIN _OPSIN, NOPA (EUROFUNG)"/>
    <property type="match status" value="1"/>
</dbReference>
<evidence type="ECO:0000256" key="3">
    <source>
        <dbReference type="ARBA" id="ARBA00022543"/>
    </source>
</evidence>
<dbReference type="InterPro" id="IPR018229">
    <property type="entry name" value="Rhodopsin_retinal_BS"/>
</dbReference>
<feature type="transmembrane region" description="Helical" evidence="11">
    <location>
        <begin position="123"/>
        <end position="145"/>
    </location>
</feature>
<dbReference type="Pfam" id="PF01036">
    <property type="entry name" value="Bac_rhodopsin"/>
    <property type="match status" value="1"/>
</dbReference>
<dbReference type="PRINTS" id="PR00251">
    <property type="entry name" value="BACTRLOPSIN"/>
</dbReference>
<keyword evidence="8" id="KW-0157">Chromophore</keyword>
<dbReference type="GO" id="GO:0005216">
    <property type="term" value="F:monoatomic ion channel activity"/>
    <property type="evidence" value="ECO:0007669"/>
    <property type="project" value="InterPro"/>
</dbReference>
<dbReference type="GO" id="GO:0009881">
    <property type="term" value="F:photoreceptor activity"/>
    <property type="evidence" value="ECO:0007669"/>
    <property type="project" value="UniProtKB-KW"/>
</dbReference>
<feature type="transmembrane region" description="Helical" evidence="11">
    <location>
        <begin position="197"/>
        <end position="216"/>
    </location>
</feature>
<dbReference type="PANTHER" id="PTHR28286">
    <property type="match status" value="1"/>
</dbReference>
<keyword evidence="4" id="KW-0716">Sensory transduction</keyword>
<evidence type="ECO:0000256" key="10">
    <source>
        <dbReference type="ARBA" id="ARBA00023170"/>
    </source>
</evidence>
<evidence type="ECO:0000256" key="8">
    <source>
        <dbReference type="ARBA" id="ARBA00022991"/>
    </source>
</evidence>